<comment type="caution">
    <text evidence="1">The sequence shown here is derived from an EMBL/GenBank/DDBJ whole genome shotgun (WGS) entry which is preliminary data.</text>
</comment>
<accession>A0ABN7WV15</accession>
<sequence length="57" mass="6906">TRNRKRLIELPLLSSLFDIEDDRDNIADTCKPKNYFNHLNIHKTQWRTDVEKSQHLK</sequence>
<evidence type="ECO:0000313" key="1">
    <source>
        <dbReference type="EMBL" id="CAG8841151.1"/>
    </source>
</evidence>
<name>A0ABN7WV15_GIGMA</name>
<feature type="non-terminal residue" evidence="1">
    <location>
        <position position="57"/>
    </location>
</feature>
<keyword evidence="2" id="KW-1185">Reference proteome</keyword>
<feature type="non-terminal residue" evidence="1">
    <location>
        <position position="1"/>
    </location>
</feature>
<gene>
    <name evidence="1" type="ORF">GMARGA_LOCUS35271</name>
</gene>
<reference evidence="1 2" key="1">
    <citation type="submission" date="2021-06" db="EMBL/GenBank/DDBJ databases">
        <authorList>
            <person name="Kallberg Y."/>
            <person name="Tangrot J."/>
            <person name="Rosling A."/>
        </authorList>
    </citation>
    <scope>NUCLEOTIDE SEQUENCE [LARGE SCALE GENOMIC DNA]</scope>
    <source>
        <strain evidence="1 2">120-4 pot B 10/14</strain>
    </source>
</reference>
<evidence type="ECO:0000313" key="2">
    <source>
        <dbReference type="Proteomes" id="UP000789901"/>
    </source>
</evidence>
<dbReference type="EMBL" id="CAJVQB010064936">
    <property type="protein sequence ID" value="CAG8841151.1"/>
    <property type="molecule type" value="Genomic_DNA"/>
</dbReference>
<organism evidence="1 2">
    <name type="scientific">Gigaspora margarita</name>
    <dbReference type="NCBI Taxonomy" id="4874"/>
    <lineage>
        <taxon>Eukaryota</taxon>
        <taxon>Fungi</taxon>
        <taxon>Fungi incertae sedis</taxon>
        <taxon>Mucoromycota</taxon>
        <taxon>Glomeromycotina</taxon>
        <taxon>Glomeromycetes</taxon>
        <taxon>Diversisporales</taxon>
        <taxon>Gigasporaceae</taxon>
        <taxon>Gigaspora</taxon>
    </lineage>
</organism>
<protein>
    <submittedName>
        <fullName evidence="1">32969_t:CDS:1</fullName>
    </submittedName>
</protein>
<proteinExistence type="predicted"/>
<dbReference type="Proteomes" id="UP000789901">
    <property type="component" value="Unassembled WGS sequence"/>
</dbReference>